<keyword evidence="2" id="KW-1185">Reference proteome</keyword>
<proteinExistence type="predicted"/>
<gene>
    <name evidence="1" type="ORF">psyc5s11_32670</name>
</gene>
<dbReference type="EMBL" id="AP024849">
    <property type="protein sequence ID" value="BCZ47200.1"/>
    <property type="molecule type" value="Genomic_DNA"/>
</dbReference>
<organism evidence="1 2">
    <name type="scientific">Clostridium gelidum</name>
    <dbReference type="NCBI Taxonomy" id="704125"/>
    <lineage>
        <taxon>Bacteria</taxon>
        <taxon>Bacillati</taxon>
        <taxon>Bacillota</taxon>
        <taxon>Clostridia</taxon>
        <taxon>Eubacteriales</taxon>
        <taxon>Clostridiaceae</taxon>
        <taxon>Clostridium</taxon>
    </lineage>
</organism>
<protein>
    <submittedName>
        <fullName evidence="1">Uncharacterized protein</fullName>
    </submittedName>
</protein>
<sequence length="95" mass="11251">MLNYNILDNWVIKINKIKTMIKCIFEYRGKKYKVEDAIPNCLEKEKTMILYKDGSYSDDVYRAGLIRIRYGDEEIPKLPRGSKEIELVNIEIECN</sequence>
<reference evidence="2" key="1">
    <citation type="submission" date="2021-07" db="EMBL/GenBank/DDBJ databases">
        <title>Complete genome sequencing of a Clostridium isolate.</title>
        <authorList>
            <person name="Ueki A."/>
            <person name="Tonouchi A."/>
        </authorList>
    </citation>
    <scope>NUCLEOTIDE SEQUENCE [LARGE SCALE GENOMIC DNA]</scope>
    <source>
        <strain evidence="2">C5S11</strain>
    </source>
</reference>
<dbReference type="Proteomes" id="UP000824633">
    <property type="component" value="Chromosome"/>
</dbReference>
<evidence type="ECO:0000313" key="2">
    <source>
        <dbReference type="Proteomes" id="UP000824633"/>
    </source>
</evidence>
<name>A0ABN6IYI7_9CLOT</name>
<accession>A0ABN6IYI7</accession>
<evidence type="ECO:0000313" key="1">
    <source>
        <dbReference type="EMBL" id="BCZ47200.1"/>
    </source>
</evidence>